<evidence type="ECO:0000259" key="1">
    <source>
        <dbReference type="Pfam" id="PF05050"/>
    </source>
</evidence>
<dbReference type="PANTHER" id="PTHR34203:SF15">
    <property type="entry name" value="SLL1173 PROTEIN"/>
    <property type="match status" value="1"/>
</dbReference>
<dbReference type="GO" id="GO:0032259">
    <property type="term" value="P:methylation"/>
    <property type="evidence" value="ECO:0007669"/>
    <property type="project" value="UniProtKB-KW"/>
</dbReference>
<reference evidence="2 3" key="1">
    <citation type="submission" date="2019-10" db="EMBL/GenBank/DDBJ databases">
        <title>Genome Sequences from Six Type Strain Members of the Archaeal Family Sulfolobaceae: Acidianus ambivalens, Acidianus infernus, Metallosphaera prunae, Stygiolobus azoricus, Sulfolobus metallicus, and Sulfurisphaera ohwakuensis.</title>
        <authorList>
            <person name="Counts J.A."/>
            <person name="Kelly R.M."/>
        </authorList>
    </citation>
    <scope>NUCLEOTIDE SEQUENCE [LARGE SCALE GENOMIC DNA]</scope>
    <source>
        <strain evidence="2 3">FC6</strain>
    </source>
</reference>
<evidence type="ECO:0000313" key="3">
    <source>
        <dbReference type="Proteomes" id="UP000423396"/>
    </source>
</evidence>
<sequence>MHHVIMETFVDEQYSYVDVKNKSVVDIGAFVGDSAIYFAAKGAKKVYAIEPHPGAYEELVENIRINGLEEKIVPLNMAVGDKEGYIVISNVEKKQAPGIWFKESDGNGVKVRMETLNDIIKKYNLETNVLKMDCEGCEYNLILNDYEAVSKFDQLAFEYHAYNTSIPISKLIELLERDYNCEFVNEHIYKKYFPNWDKNKLGMLYCVKRK</sequence>
<dbReference type="NCBIfam" id="TIGR01444">
    <property type="entry name" value="fkbM_fam"/>
    <property type="match status" value="1"/>
</dbReference>
<dbReference type="InterPro" id="IPR052514">
    <property type="entry name" value="SAM-dependent_MTase"/>
</dbReference>
<dbReference type="EMBL" id="CP045483">
    <property type="protein sequence ID" value="QGR20529.1"/>
    <property type="molecule type" value="Genomic_DNA"/>
</dbReference>
<evidence type="ECO:0000313" key="2">
    <source>
        <dbReference type="EMBL" id="QGR20529.1"/>
    </source>
</evidence>
<keyword evidence="2" id="KW-0808">Transferase</keyword>
<dbReference type="AlphaFoldDB" id="A0A650CRU2"/>
<feature type="domain" description="Methyltransferase FkbM" evidence="1">
    <location>
        <begin position="26"/>
        <end position="161"/>
    </location>
</feature>
<dbReference type="CDD" id="cd02440">
    <property type="entry name" value="AdoMet_MTases"/>
    <property type="match status" value="1"/>
</dbReference>
<dbReference type="SUPFAM" id="SSF53335">
    <property type="entry name" value="S-adenosyl-L-methionine-dependent methyltransferases"/>
    <property type="match status" value="1"/>
</dbReference>
<dbReference type="KEGG" id="sazo:D1868_06960"/>
<dbReference type="InterPro" id="IPR029063">
    <property type="entry name" value="SAM-dependent_MTases_sf"/>
</dbReference>
<dbReference type="Pfam" id="PF05050">
    <property type="entry name" value="Methyltransf_21"/>
    <property type="match status" value="1"/>
</dbReference>
<accession>A0A650CRU2</accession>
<name>A0A650CRU2_9CREN</name>
<keyword evidence="2" id="KW-0489">Methyltransferase</keyword>
<dbReference type="GO" id="GO:0008168">
    <property type="term" value="F:methyltransferase activity"/>
    <property type="evidence" value="ECO:0007669"/>
    <property type="project" value="UniProtKB-KW"/>
</dbReference>
<dbReference type="Gene3D" id="3.40.50.150">
    <property type="entry name" value="Vaccinia Virus protein VP39"/>
    <property type="match status" value="1"/>
</dbReference>
<protein>
    <submittedName>
        <fullName evidence="2">FkbM family methyltransferase</fullName>
    </submittedName>
</protein>
<gene>
    <name evidence="2" type="ORF">D1868_06960</name>
</gene>
<dbReference type="Proteomes" id="UP000423396">
    <property type="component" value="Chromosome"/>
</dbReference>
<dbReference type="OrthoDB" id="275825at2157"/>
<dbReference type="InterPro" id="IPR006342">
    <property type="entry name" value="FkbM_mtfrase"/>
</dbReference>
<keyword evidence="3" id="KW-1185">Reference proteome</keyword>
<organism evidence="2 3">
    <name type="scientific">Stygiolobus azoricus</name>
    <dbReference type="NCBI Taxonomy" id="41675"/>
    <lineage>
        <taxon>Archaea</taxon>
        <taxon>Thermoproteota</taxon>
        <taxon>Thermoprotei</taxon>
        <taxon>Sulfolobales</taxon>
        <taxon>Sulfolobaceae</taxon>
        <taxon>Stygiolobus</taxon>
    </lineage>
</organism>
<dbReference type="PANTHER" id="PTHR34203">
    <property type="entry name" value="METHYLTRANSFERASE, FKBM FAMILY PROTEIN"/>
    <property type="match status" value="1"/>
</dbReference>
<proteinExistence type="predicted"/>